<reference evidence="2" key="1">
    <citation type="journal article" date="2019" name="Int. J. Syst. Evol. Microbiol.">
        <title>The Global Catalogue of Microorganisms (GCM) 10K type strain sequencing project: providing services to taxonomists for standard genome sequencing and annotation.</title>
        <authorList>
            <consortium name="The Broad Institute Genomics Platform"/>
            <consortium name="The Broad Institute Genome Sequencing Center for Infectious Disease"/>
            <person name="Wu L."/>
            <person name="Ma J."/>
        </authorList>
    </citation>
    <scope>NUCLEOTIDE SEQUENCE [LARGE SCALE GENOMIC DNA]</scope>
    <source>
        <strain evidence="2">CGMCC 1.15439</strain>
    </source>
</reference>
<dbReference type="RefSeq" id="WP_188792392.1">
    <property type="nucleotide sequence ID" value="NZ_BMJA01000001.1"/>
</dbReference>
<keyword evidence="2" id="KW-1185">Reference proteome</keyword>
<evidence type="ECO:0008006" key="3">
    <source>
        <dbReference type="Google" id="ProtNLM"/>
    </source>
</evidence>
<dbReference type="Proteomes" id="UP000620046">
    <property type="component" value="Unassembled WGS sequence"/>
</dbReference>
<comment type="caution">
    <text evidence="1">The sequence shown here is derived from an EMBL/GenBank/DDBJ whole genome shotgun (WGS) entry which is preliminary data.</text>
</comment>
<protein>
    <recommendedName>
        <fullName evidence="3">Mersacidin/lichenicidin family type 2 lantibiotic</fullName>
    </recommendedName>
</protein>
<organism evidence="1 2">
    <name type="scientific">Dyella nitratireducens</name>
    <dbReference type="NCBI Taxonomy" id="1849580"/>
    <lineage>
        <taxon>Bacteria</taxon>
        <taxon>Pseudomonadati</taxon>
        <taxon>Pseudomonadota</taxon>
        <taxon>Gammaproteobacteria</taxon>
        <taxon>Lysobacterales</taxon>
        <taxon>Rhodanobacteraceae</taxon>
        <taxon>Dyella</taxon>
    </lineage>
</organism>
<dbReference type="Pfam" id="PF19740">
    <property type="entry name" value="DUF6229"/>
    <property type="match status" value="1"/>
</dbReference>
<dbReference type="InterPro" id="IPR046197">
    <property type="entry name" value="DUF6229"/>
</dbReference>
<gene>
    <name evidence="1" type="ORF">GCM10010981_01750</name>
</gene>
<evidence type="ECO:0000313" key="1">
    <source>
        <dbReference type="EMBL" id="GGA17637.1"/>
    </source>
</evidence>
<accession>A0ABQ1FIZ4</accession>
<proteinExistence type="predicted"/>
<sequence length="67" mass="6638">MQQIDDVVSGWLSGDEGLDNPAGPLYIEGAAATEAALTDPGIGKVLISGATTCSFSGKICASSCACC</sequence>
<dbReference type="EMBL" id="BMJA01000001">
    <property type="protein sequence ID" value="GGA17637.1"/>
    <property type="molecule type" value="Genomic_DNA"/>
</dbReference>
<name>A0ABQ1FIZ4_9GAMM</name>
<evidence type="ECO:0000313" key="2">
    <source>
        <dbReference type="Proteomes" id="UP000620046"/>
    </source>
</evidence>